<evidence type="ECO:0000256" key="1">
    <source>
        <dbReference type="ARBA" id="ARBA00022723"/>
    </source>
</evidence>
<sequence>MDRQAAYDLFTAFLRKRQFKGVDLEKDLPSLLSHAVSYGFFVNPHSVHTLEEWRRYGDKLWELVLDDDKAAKRMSKLWKAVHNELLMGQAEKRAAQGAQAAQKQNQDYGLTWVSGAPNPPAFTKIILPAPMPSAPPSETQTELLAGSTGVGADPLPLVPGPSVPSESESVPGAESDLAEAIARERRDLWTMLAKQGMEDGDVDLVQAATENLAFPVVYTPLAQGGVQAEIQSLDWKMLSQLRATVGSYGVTSEPARQMLDYLFNAHVLLPADIKSIARLIYTPHQMILFNAHWQQEAMASVAVQRGQGDPLAGVTADQLMGLGAWARLEAQALSPPDVLREGMVVAKRAMEKIKAPGGTPIYMGIKQGREEPLGDFVDKVMEAIQKASVPDYMQGALVRQCVLQNGNSATRTLVNALPGDWSVPELLEKAASVPSGTQAFLVSALQRIGDGLKEQARAFQEQSRSAHSQVLAALAPLQAAASTSSRSPAGSRMRCFRCGNVGHVRRECQATGVWCAKCQSNTHNAVVCRRRSGNARTSANSGRARTQMAAAVSATPSNDSPNQPPAGASAWTWQPQ</sequence>
<dbReference type="OrthoDB" id="9118845at2759"/>
<evidence type="ECO:0000256" key="5">
    <source>
        <dbReference type="SAM" id="MobiDB-lite"/>
    </source>
</evidence>
<dbReference type="Gene3D" id="1.10.375.10">
    <property type="entry name" value="Human Immunodeficiency Virus Type 1 Capsid Protein"/>
    <property type="match status" value="1"/>
</dbReference>
<gene>
    <name evidence="7" type="ORF">CIB84_015776</name>
</gene>
<reference evidence="7 8" key="1">
    <citation type="submission" date="2018-01" db="EMBL/GenBank/DDBJ databases">
        <title>Comparison of the Chinese Bamboo Partridge and Red Junglefowl genome sequences highlights the importance of demography in genome evolution.</title>
        <authorList>
            <person name="Tiley G.P."/>
            <person name="Kimball R.T."/>
            <person name="Braun E.L."/>
            <person name="Burleigh J.G."/>
        </authorList>
    </citation>
    <scope>NUCLEOTIDE SEQUENCE [LARGE SCALE GENOMIC DNA]</scope>
    <source>
        <strain evidence="7">RTK389</strain>
        <tissue evidence="7">Blood</tissue>
    </source>
</reference>
<keyword evidence="2 4" id="KW-0863">Zinc-finger</keyword>
<comment type="caution">
    <text evidence="7">The sequence shown here is derived from an EMBL/GenBank/DDBJ whole genome shotgun (WGS) entry which is preliminary data.</text>
</comment>
<dbReference type="PANTHER" id="PTHR40389:SF3">
    <property type="entry name" value="IGE-BINDING PROTEIN"/>
    <property type="match status" value="1"/>
</dbReference>
<dbReference type="InterPro" id="IPR001878">
    <property type="entry name" value="Znf_CCHC"/>
</dbReference>
<dbReference type="SUPFAM" id="SSF57756">
    <property type="entry name" value="Retrovirus zinc finger-like domains"/>
    <property type="match status" value="1"/>
</dbReference>
<evidence type="ECO:0000256" key="3">
    <source>
        <dbReference type="ARBA" id="ARBA00022833"/>
    </source>
</evidence>
<dbReference type="SMART" id="SM00343">
    <property type="entry name" value="ZnF_C2HC"/>
    <property type="match status" value="2"/>
</dbReference>
<dbReference type="Pfam" id="PF00607">
    <property type="entry name" value="Gag_p24"/>
    <property type="match status" value="1"/>
</dbReference>
<feature type="region of interest" description="Disordered" evidence="5">
    <location>
        <begin position="532"/>
        <end position="576"/>
    </location>
</feature>
<dbReference type="InterPro" id="IPR045345">
    <property type="entry name" value="Gag_p24_C"/>
</dbReference>
<evidence type="ECO:0000259" key="6">
    <source>
        <dbReference type="PROSITE" id="PS50158"/>
    </source>
</evidence>
<evidence type="ECO:0000256" key="4">
    <source>
        <dbReference type="PROSITE-ProRule" id="PRU00047"/>
    </source>
</evidence>
<dbReference type="AlphaFoldDB" id="A0A2P4S8Q8"/>
<organism evidence="7 8">
    <name type="scientific">Bambusicola thoracicus</name>
    <name type="common">Chinese bamboo-partridge</name>
    <name type="synonym">Perdix thoracica</name>
    <dbReference type="NCBI Taxonomy" id="9083"/>
    <lineage>
        <taxon>Eukaryota</taxon>
        <taxon>Metazoa</taxon>
        <taxon>Chordata</taxon>
        <taxon>Craniata</taxon>
        <taxon>Vertebrata</taxon>
        <taxon>Euteleostomi</taxon>
        <taxon>Archelosauria</taxon>
        <taxon>Archosauria</taxon>
        <taxon>Dinosauria</taxon>
        <taxon>Saurischia</taxon>
        <taxon>Theropoda</taxon>
        <taxon>Coelurosauria</taxon>
        <taxon>Aves</taxon>
        <taxon>Neognathae</taxon>
        <taxon>Galloanserae</taxon>
        <taxon>Galliformes</taxon>
        <taxon>Phasianidae</taxon>
        <taxon>Perdicinae</taxon>
        <taxon>Bambusicola</taxon>
    </lineage>
</organism>
<feature type="domain" description="CCHC-type" evidence="6">
    <location>
        <begin position="494"/>
        <end position="508"/>
    </location>
</feature>
<dbReference type="PROSITE" id="PS50158">
    <property type="entry name" value="ZF_CCHC"/>
    <property type="match status" value="1"/>
</dbReference>
<proteinExistence type="predicted"/>
<dbReference type="GO" id="GO:0003676">
    <property type="term" value="F:nucleic acid binding"/>
    <property type="evidence" value="ECO:0007669"/>
    <property type="project" value="InterPro"/>
</dbReference>
<dbReference type="SUPFAM" id="SSF47353">
    <property type="entry name" value="Retrovirus capsid dimerization domain-like"/>
    <property type="match status" value="1"/>
</dbReference>
<dbReference type="InterPro" id="IPR050195">
    <property type="entry name" value="Primate_lentivir_Gag_pol-like"/>
</dbReference>
<dbReference type="Proteomes" id="UP000237246">
    <property type="component" value="Unassembled WGS sequence"/>
</dbReference>
<name>A0A2P4S8Q8_BAMTH</name>
<dbReference type="Pfam" id="PF19317">
    <property type="entry name" value="Gag_p24_C"/>
    <property type="match status" value="1"/>
</dbReference>
<evidence type="ECO:0000313" key="7">
    <source>
        <dbReference type="EMBL" id="POI20478.1"/>
    </source>
</evidence>
<dbReference type="InterPro" id="IPR008916">
    <property type="entry name" value="Retrov_capsid_C"/>
</dbReference>
<dbReference type="EMBL" id="PPHD01082893">
    <property type="protein sequence ID" value="POI20478.1"/>
    <property type="molecule type" value="Genomic_DNA"/>
</dbReference>
<feature type="compositionally biased region" description="Polar residues" evidence="5">
    <location>
        <begin position="534"/>
        <end position="544"/>
    </location>
</feature>
<keyword evidence="1" id="KW-0479">Metal-binding</keyword>
<dbReference type="SUPFAM" id="SSF47943">
    <property type="entry name" value="Retrovirus capsid protein, N-terminal core domain"/>
    <property type="match status" value="1"/>
</dbReference>
<protein>
    <recommendedName>
        <fullName evidence="6">CCHC-type domain-containing protein</fullName>
    </recommendedName>
</protein>
<dbReference type="GO" id="GO:0016032">
    <property type="term" value="P:viral process"/>
    <property type="evidence" value="ECO:0007669"/>
    <property type="project" value="InterPro"/>
</dbReference>
<evidence type="ECO:0000256" key="2">
    <source>
        <dbReference type="ARBA" id="ARBA00022771"/>
    </source>
</evidence>
<dbReference type="InterPro" id="IPR036875">
    <property type="entry name" value="Znf_CCHC_sf"/>
</dbReference>
<evidence type="ECO:0000313" key="8">
    <source>
        <dbReference type="Proteomes" id="UP000237246"/>
    </source>
</evidence>
<dbReference type="GO" id="GO:0008270">
    <property type="term" value="F:zinc ion binding"/>
    <property type="evidence" value="ECO:0007669"/>
    <property type="project" value="UniProtKB-KW"/>
</dbReference>
<dbReference type="PANTHER" id="PTHR40389">
    <property type="entry name" value="ENDOGENOUS RETROVIRUS GROUP K MEMBER 24 GAG POLYPROTEIN-RELATED"/>
    <property type="match status" value="1"/>
</dbReference>
<dbReference type="Pfam" id="PF00098">
    <property type="entry name" value="zf-CCHC"/>
    <property type="match status" value="1"/>
</dbReference>
<dbReference type="Gene3D" id="1.10.1200.30">
    <property type="match status" value="1"/>
</dbReference>
<keyword evidence="3" id="KW-0862">Zinc</keyword>
<keyword evidence="8" id="KW-1185">Reference proteome</keyword>
<accession>A0A2P4S8Q8</accession>
<dbReference type="Gene3D" id="4.10.60.10">
    <property type="entry name" value="Zinc finger, CCHC-type"/>
    <property type="match status" value="1"/>
</dbReference>
<dbReference type="InterPro" id="IPR008919">
    <property type="entry name" value="Retrov_capsid_N"/>
</dbReference>